<reference evidence="2" key="1">
    <citation type="submission" date="2023-04" db="EMBL/GenBank/DDBJ databases">
        <authorList>
            <consortium name="ELIXIR-Norway"/>
        </authorList>
    </citation>
    <scope>NUCLEOTIDE SEQUENCE [LARGE SCALE GENOMIC DNA]</scope>
</reference>
<proteinExistence type="predicted"/>
<evidence type="ECO:0000313" key="3">
    <source>
        <dbReference type="Proteomes" id="UP001176941"/>
    </source>
</evidence>
<feature type="region of interest" description="Disordered" evidence="1">
    <location>
        <begin position="1"/>
        <end position="32"/>
    </location>
</feature>
<name>A0ABN8Z0P2_RANTA</name>
<accession>A0ABN8Z0P2</accession>
<keyword evidence="3" id="KW-1185">Reference proteome</keyword>
<evidence type="ECO:0000313" key="2">
    <source>
        <dbReference type="EMBL" id="CAI9167422.1"/>
    </source>
</evidence>
<gene>
    <name evidence="2" type="ORF">MRATA1EN1_LOCUS16384</name>
</gene>
<dbReference type="EMBL" id="OX459962">
    <property type="protein sequence ID" value="CAI9167422.1"/>
    <property type="molecule type" value="Genomic_DNA"/>
</dbReference>
<feature type="compositionally biased region" description="Pro residues" evidence="1">
    <location>
        <begin position="13"/>
        <end position="24"/>
    </location>
</feature>
<evidence type="ECO:0000256" key="1">
    <source>
        <dbReference type="SAM" id="MobiDB-lite"/>
    </source>
</evidence>
<organism evidence="2 3">
    <name type="scientific">Rangifer tarandus platyrhynchus</name>
    <name type="common">Svalbard reindeer</name>
    <dbReference type="NCBI Taxonomy" id="3082113"/>
    <lineage>
        <taxon>Eukaryota</taxon>
        <taxon>Metazoa</taxon>
        <taxon>Chordata</taxon>
        <taxon>Craniata</taxon>
        <taxon>Vertebrata</taxon>
        <taxon>Euteleostomi</taxon>
        <taxon>Mammalia</taxon>
        <taxon>Eutheria</taxon>
        <taxon>Laurasiatheria</taxon>
        <taxon>Artiodactyla</taxon>
        <taxon>Ruminantia</taxon>
        <taxon>Pecora</taxon>
        <taxon>Cervidae</taxon>
        <taxon>Odocoileinae</taxon>
        <taxon>Rangifer</taxon>
    </lineage>
</organism>
<feature type="region of interest" description="Disordered" evidence="1">
    <location>
        <begin position="111"/>
        <end position="152"/>
    </location>
</feature>
<sequence length="152" mass="16518">MELSRQEYWSGLPCPPPGDPPNPENKPASLTSPVLAGRFFTTSATWEGPPRCQTHTNEVLLVAVYLSLNKEMKTNSPKHPKVPKDHFTSIPLGREEALRALSLMVYRSNAADDTDQGRGGRGGCENPAPLQDAARSGIPFKSRAGTYDSQSP</sequence>
<protein>
    <submittedName>
        <fullName evidence="2">Uncharacterized protein</fullName>
    </submittedName>
</protein>
<dbReference type="Proteomes" id="UP001176941">
    <property type="component" value="Chromosome 26"/>
</dbReference>